<name>A0A644U4P9_9ZZZZ</name>
<comment type="caution">
    <text evidence="2">The sequence shown here is derived from an EMBL/GenBank/DDBJ whole genome shotgun (WGS) entry which is preliminary data.</text>
</comment>
<feature type="transmembrane region" description="Helical" evidence="1">
    <location>
        <begin position="21"/>
        <end position="39"/>
    </location>
</feature>
<dbReference type="Gene3D" id="2.120.10.30">
    <property type="entry name" value="TolB, C-terminal domain"/>
    <property type="match status" value="1"/>
</dbReference>
<dbReference type="AlphaFoldDB" id="A0A644U4P9"/>
<keyword evidence="1" id="KW-0812">Transmembrane</keyword>
<dbReference type="InterPro" id="IPR011042">
    <property type="entry name" value="6-blade_b-propeller_TolB-like"/>
</dbReference>
<accession>A0A644U4P9</accession>
<dbReference type="Pfam" id="PF17170">
    <property type="entry name" value="DUF5128"/>
    <property type="match status" value="1"/>
</dbReference>
<gene>
    <name evidence="2" type="ORF">SDC9_19700</name>
</gene>
<evidence type="ECO:0008006" key="3">
    <source>
        <dbReference type="Google" id="ProtNLM"/>
    </source>
</evidence>
<evidence type="ECO:0000256" key="1">
    <source>
        <dbReference type="SAM" id="Phobius"/>
    </source>
</evidence>
<reference evidence="2" key="1">
    <citation type="submission" date="2019-08" db="EMBL/GenBank/DDBJ databases">
        <authorList>
            <person name="Kucharzyk K."/>
            <person name="Murdoch R.W."/>
            <person name="Higgins S."/>
            <person name="Loffler F."/>
        </authorList>
    </citation>
    <scope>NUCLEOTIDE SEQUENCE</scope>
</reference>
<proteinExistence type="predicted"/>
<protein>
    <recommendedName>
        <fullName evidence="3">6-bladed beta-propeller</fullName>
    </recommendedName>
</protein>
<dbReference type="EMBL" id="VSSQ01000076">
    <property type="protein sequence ID" value="MPL73891.1"/>
    <property type="molecule type" value="Genomic_DNA"/>
</dbReference>
<evidence type="ECO:0000313" key="2">
    <source>
        <dbReference type="EMBL" id="MPL73891.1"/>
    </source>
</evidence>
<organism evidence="2">
    <name type="scientific">bioreactor metagenome</name>
    <dbReference type="NCBI Taxonomy" id="1076179"/>
    <lineage>
        <taxon>unclassified sequences</taxon>
        <taxon>metagenomes</taxon>
        <taxon>ecological metagenomes</taxon>
    </lineage>
</organism>
<keyword evidence="1" id="KW-1133">Transmembrane helix</keyword>
<dbReference type="SUPFAM" id="SSF63825">
    <property type="entry name" value="YWTD domain"/>
    <property type="match status" value="1"/>
</dbReference>
<keyword evidence="1" id="KW-0472">Membrane</keyword>
<sequence>MRCCPIERAIDWLKSLLCEPYIIYAMKKILYLFISIFIISEGFSQRKIDLYGNLNNTKTTPLSMVAKNIKYIPLETKNECLMSAELQIYYEGSFIFVGDQKTQSFYRFDSEGKFLNKIGNKGNAPSEYPDALFFQIDNTERKIYVVSSQSRCLYKYEYNGTFIEKIPMKATSWTIDFFNNNIVYYNFQYNRIKRKKDVFELFQADKNGKVLNKIPTTVKDEKDDVLLFDLPFFYSYNNQLFYKNAVQPYVFRIDNVFKINPVYEIVTGGLKNKHEPEDYKNLKKYADKIGVRNIFENQHYLLITYVYKDKFRYLLGYKANWTFNNVVDNTNESGFIDDLKNGPRFMPVNHIGSKLNCLISIVSAEDMSEYNIIKNLNTDDNPIIAVAFIK</sequence>